<proteinExistence type="predicted"/>
<dbReference type="Proteomes" id="UP000318307">
    <property type="component" value="Unassembled WGS sequence"/>
</dbReference>
<dbReference type="RefSeq" id="WP_144685634.1">
    <property type="nucleotide sequence ID" value="NZ_VLLC01000021.1"/>
</dbReference>
<dbReference type="PANTHER" id="PTHR37813">
    <property type="entry name" value="FELS-2 PROPHAGE PROTEIN"/>
    <property type="match status" value="1"/>
</dbReference>
<sequence>MSNVEKIVKIVFAGDDQVSQVATGINTNLGKLGVTMNVIEDGVRSVTKPMAAMADATLTTTAALGGMAAAGAGVAIAAAGEWSDSFNEISTLIDATGDDLSAFRKNLLDYGADSSFAMSEVNAATYAAISAGTDYKDVISLIAQTERLAIAGKAELSDTTVALVSTMNAYGASADEASRYSDILFNTVKSGQTTLPELSKSLSQVTSIAAAGDVPFDTLAASIAVLTAKGMPTSEAMTAIRGAIQAIIKPSEQAAREAEALGIGFDVSALKSRGFEGVMQDVYAATDGNVETIARLFGSVQGLTGVLAMFGQDGGEHFLSQMQQMQASSGATDEAYEKMARNITFHNQQLLNSMRATFVSAGLPLLDEYGDAVGALSEIFGGLRTSIDAGAFDELYARLSKSAGEFTEWASGIGQALPEALEGIDWSRFTAGADELSETIKGLFDSIFQGLDPTKPDELGQILQVLVDGMGSLATASSGILEAWNPLLQLGGDLITKFAEMDPALVKTAGHKLGLAQRSEFLTEKFGFWKGMLISLFLPVRDTETNIDRMNVALAGAGVYVPQNTEKLREMAEATDQTAKAMEGGAGSVGEFAEELEKLAENNEVEIKVSAEEIEAAREQMKALGLDATHLSEEVIIDFLIHKDEASWDALKTALADIPDEKSTKVTAEADEKSLEVVKGVMAFTDDEQKITYVAGPDRASIEKTKEELEKEIPPEKRLELMLEMDKAQLKEETERIKATLAVLDTSIEWTAKMNIAELEADADKFKAIMGSMDNTISSTGSLLDSLFGKLGTMDNMGDKFMLEDQIRKEQRMRQEAHDKQMQMTDLEISMLQEKQQRLLRGTEQSLITINGDGLAPHLEAFMWEVLNAIQVRVNEEGMDMLLGS</sequence>
<protein>
    <submittedName>
        <fullName evidence="4">TP901 family phage tail tape measure protein</fullName>
    </submittedName>
</protein>
<dbReference type="NCBIfam" id="TIGR01760">
    <property type="entry name" value="tape_meas_TP901"/>
    <property type="match status" value="1"/>
</dbReference>
<reference evidence="4 5" key="1">
    <citation type="submission" date="2019-07" db="EMBL/GenBank/DDBJ databases">
        <title>Genome sequencing of 100 strains of the haloalkaliphilic chemolithoautotrophic sulfur-oxidizing bacterium Thioalkalivibrio.</title>
        <authorList>
            <person name="Muyzer G."/>
        </authorList>
    </citation>
    <scope>NUCLEOTIDE SEQUENCE [LARGE SCALE GENOMIC DNA]</scope>
    <source>
        <strain evidence="4 5">ASO4-4</strain>
    </source>
</reference>
<comment type="caution">
    <text evidence="4">The sequence shown here is derived from an EMBL/GenBank/DDBJ whole genome shotgun (WGS) entry which is preliminary data.</text>
</comment>
<dbReference type="AlphaFoldDB" id="A0A562RI34"/>
<dbReference type="InterPro" id="IPR010090">
    <property type="entry name" value="Phage_tape_meas"/>
</dbReference>
<evidence type="ECO:0000256" key="2">
    <source>
        <dbReference type="SAM" id="Coils"/>
    </source>
</evidence>
<dbReference type="OrthoDB" id="5409128at2"/>
<gene>
    <name evidence="4" type="ORF">LZ24_02536</name>
</gene>
<keyword evidence="5" id="KW-1185">Reference proteome</keyword>
<evidence type="ECO:0000259" key="3">
    <source>
        <dbReference type="Pfam" id="PF10145"/>
    </source>
</evidence>
<dbReference type="PANTHER" id="PTHR37813:SF1">
    <property type="entry name" value="FELS-2 PROPHAGE PROTEIN"/>
    <property type="match status" value="1"/>
</dbReference>
<name>A0A562RI34_9BACT</name>
<accession>A0A562RI34</accession>
<evidence type="ECO:0000313" key="5">
    <source>
        <dbReference type="Proteomes" id="UP000318307"/>
    </source>
</evidence>
<dbReference type="EMBL" id="VLLC01000021">
    <property type="protein sequence ID" value="TWI68563.1"/>
    <property type="molecule type" value="Genomic_DNA"/>
</dbReference>
<evidence type="ECO:0000313" key="4">
    <source>
        <dbReference type="EMBL" id="TWI68563.1"/>
    </source>
</evidence>
<keyword evidence="2" id="KW-0175">Coiled coil</keyword>
<dbReference type="Pfam" id="PF10145">
    <property type="entry name" value="PhageMin_Tail"/>
    <property type="match status" value="1"/>
</dbReference>
<keyword evidence="1" id="KW-1188">Viral release from host cell</keyword>
<evidence type="ECO:0000256" key="1">
    <source>
        <dbReference type="ARBA" id="ARBA00022612"/>
    </source>
</evidence>
<feature type="coiled-coil region" evidence="2">
    <location>
        <begin position="593"/>
        <end position="634"/>
    </location>
</feature>
<organism evidence="4 5">
    <name type="scientific">Desulfobotulus alkaliphilus</name>
    <dbReference type="NCBI Taxonomy" id="622671"/>
    <lineage>
        <taxon>Bacteria</taxon>
        <taxon>Pseudomonadati</taxon>
        <taxon>Thermodesulfobacteriota</taxon>
        <taxon>Desulfobacteria</taxon>
        <taxon>Desulfobacterales</taxon>
        <taxon>Desulfobacteraceae</taxon>
        <taxon>Desulfobotulus</taxon>
    </lineage>
</organism>
<feature type="domain" description="Phage tail tape measure protein" evidence="3">
    <location>
        <begin position="105"/>
        <end position="298"/>
    </location>
</feature>